<sequence>MYSHNEHLISAGLPKSSDYAQLKVAGVDTVINLIPHDSEWDQKNGFIADPKSARASGLIHYTVAFESTAPVATMEHFIAVMDRLSVAEQDVLVHCAVNWRASAMVYFYHAIKNGKADKSELKPWGDLNAAFIESPSLKNFFNVIEKHYQLTPAL</sequence>
<dbReference type="Proteomes" id="UP000095230">
    <property type="component" value="Unassembled WGS sequence"/>
</dbReference>
<evidence type="ECO:0000313" key="1">
    <source>
        <dbReference type="EMBL" id="OEG75165.1"/>
    </source>
</evidence>
<comment type="caution">
    <text evidence="1">The sequence shown here is derived from an EMBL/GenBank/DDBJ whole genome shotgun (WGS) entry which is preliminary data.</text>
</comment>
<reference evidence="1 2" key="1">
    <citation type="submission" date="2016-07" db="EMBL/GenBank/DDBJ databases">
        <title>Whole-genome of two Shewanella species isolated from a digestive organ of sea cucumber Apostichopus japonicus Selenka 1867.</title>
        <authorList>
            <person name="Hong H.-H."/>
            <person name="Choi H."/>
            <person name="Cheon S."/>
            <person name="Oh J.-S."/>
            <person name="Lee H.-G."/>
            <person name="Park C."/>
        </authorList>
    </citation>
    <scope>NUCLEOTIDE SEQUENCE [LARGE SCALE GENOMIC DNA]</scope>
    <source>
        <strain evidence="1 2">CSB03KR</strain>
    </source>
</reference>
<dbReference type="SUPFAM" id="SSF52799">
    <property type="entry name" value="(Phosphotyrosine protein) phosphatases II"/>
    <property type="match status" value="1"/>
</dbReference>
<name>A0A1E5IX80_SHECO</name>
<dbReference type="EMBL" id="MCBT01000011">
    <property type="protein sequence ID" value="OEG75165.1"/>
    <property type="molecule type" value="Genomic_DNA"/>
</dbReference>
<accession>A0A1E5IX80</accession>
<gene>
    <name evidence="1" type="ORF">BEL05_02600</name>
</gene>
<dbReference type="AlphaFoldDB" id="A0A1E5IX80"/>
<evidence type="ECO:0008006" key="3">
    <source>
        <dbReference type="Google" id="ProtNLM"/>
    </source>
</evidence>
<dbReference type="STRING" id="23.BEL05_02600"/>
<dbReference type="InterPro" id="IPR029021">
    <property type="entry name" value="Prot-tyrosine_phosphatase-like"/>
</dbReference>
<protein>
    <recommendedName>
        <fullName evidence="3">Phosphatase</fullName>
    </recommendedName>
</protein>
<dbReference type="Gene3D" id="3.90.190.10">
    <property type="entry name" value="Protein tyrosine phosphatase superfamily"/>
    <property type="match status" value="1"/>
</dbReference>
<organism evidence="1 2">
    <name type="scientific">Shewanella colwelliana</name>
    <name type="common">Alteromonas colwelliana</name>
    <dbReference type="NCBI Taxonomy" id="23"/>
    <lineage>
        <taxon>Bacteria</taxon>
        <taxon>Pseudomonadati</taxon>
        <taxon>Pseudomonadota</taxon>
        <taxon>Gammaproteobacteria</taxon>
        <taxon>Alteromonadales</taxon>
        <taxon>Shewanellaceae</taxon>
        <taxon>Shewanella</taxon>
    </lineage>
</organism>
<proteinExistence type="predicted"/>
<evidence type="ECO:0000313" key="2">
    <source>
        <dbReference type="Proteomes" id="UP000095230"/>
    </source>
</evidence>